<dbReference type="Pfam" id="PF02770">
    <property type="entry name" value="Acyl-CoA_dh_M"/>
    <property type="match status" value="1"/>
</dbReference>
<protein>
    <submittedName>
        <fullName evidence="10">Probable acyl-CoA dehydrogenase YngJ</fullName>
    </submittedName>
</protein>
<dbReference type="EMBL" id="CASHTH010001038">
    <property type="protein sequence ID" value="CAI8010476.1"/>
    <property type="molecule type" value="Genomic_DNA"/>
</dbReference>
<evidence type="ECO:0000259" key="8">
    <source>
        <dbReference type="Pfam" id="PF02770"/>
    </source>
</evidence>
<dbReference type="InterPro" id="IPR013786">
    <property type="entry name" value="AcylCoA_DH/ox_N"/>
</dbReference>
<keyword evidence="5 6" id="KW-0560">Oxidoreductase</keyword>
<dbReference type="PANTHER" id="PTHR43884">
    <property type="entry name" value="ACYL-COA DEHYDROGENASE"/>
    <property type="match status" value="1"/>
</dbReference>
<comment type="similarity">
    <text evidence="2 6">Belongs to the acyl-CoA dehydrogenase family.</text>
</comment>
<sequence length="377" mass="41158">MDLGLNEIQQMLKNSAREFLSQECPLTLVREMEEDSRGYTNELWRQIAGLGWTGIAFPEQYGGTGGSFLDLAVLLEEIGRSLTPGPFFSTVVLGGFTVLDAGTDVQKQYILPGICSGQLLMTLALTEVSATYEPWGIETTATREGDSFRISGQKLFVSDAHVADVILIAARTTQSDDPAQGITLFFVNSNTPGLTVTQLSTISSDRQCEIALDNVIVPADAVLGDVDGGWPIIQRALHRATAGKCVEMLGGADAVVEMTVEYAKQRTQFGRPVGTFQAVQHHCANMATDVEGCRQIAYHAAWKVSEGESAEREVSMAKAWVSSAYQRVCNLAHQCHGAIGFTKEHDLQLYTRRAKVQELSYGDVNFHKELAMQQIEA</sequence>
<dbReference type="Pfam" id="PF02771">
    <property type="entry name" value="Acyl-CoA_dh_N"/>
    <property type="match status" value="1"/>
</dbReference>
<evidence type="ECO:0000256" key="1">
    <source>
        <dbReference type="ARBA" id="ARBA00001974"/>
    </source>
</evidence>
<evidence type="ECO:0000256" key="2">
    <source>
        <dbReference type="ARBA" id="ARBA00009347"/>
    </source>
</evidence>
<name>A0AA35RHM3_GEOBA</name>
<gene>
    <name evidence="10" type="ORF">GBAR_LOCUS6912</name>
</gene>
<evidence type="ECO:0000259" key="9">
    <source>
        <dbReference type="Pfam" id="PF02771"/>
    </source>
</evidence>
<feature type="domain" description="Acyl-CoA dehydrogenase/oxidase N-terminal" evidence="9">
    <location>
        <begin position="7"/>
        <end position="118"/>
    </location>
</feature>
<dbReference type="InterPro" id="IPR006091">
    <property type="entry name" value="Acyl-CoA_Oxase/DH_mid-dom"/>
</dbReference>
<dbReference type="InterPro" id="IPR009075">
    <property type="entry name" value="AcylCo_DH/oxidase_C"/>
</dbReference>
<dbReference type="SUPFAM" id="SSF47203">
    <property type="entry name" value="Acyl-CoA dehydrogenase C-terminal domain-like"/>
    <property type="match status" value="1"/>
</dbReference>
<feature type="domain" description="Acyl-CoA oxidase/dehydrogenase middle" evidence="8">
    <location>
        <begin position="123"/>
        <end position="215"/>
    </location>
</feature>
<dbReference type="Gene3D" id="1.10.540.10">
    <property type="entry name" value="Acyl-CoA dehydrogenase/oxidase, N-terminal domain"/>
    <property type="match status" value="1"/>
</dbReference>
<dbReference type="SUPFAM" id="SSF56645">
    <property type="entry name" value="Acyl-CoA dehydrogenase NM domain-like"/>
    <property type="match status" value="1"/>
</dbReference>
<evidence type="ECO:0000256" key="3">
    <source>
        <dbReference type="ARBA" id="ARBA00022630"/>
    </source>
</evidence>
<evidence type="ECO:0000259" key="7">
    <source>
        <dbReference type="Pfam" id="PF00441"/>
    </source>
</evidence>
<feature type="domain" description="Acyl-CoA dehydrogenase/oxidase C-terminal" evidence="7">
    <location>
        <begin position="228"/>
        <end position="373"/>
    </location>
</feature>
<dbReference type="AlphaFoldDB" id="A0AA35RHM3"/>
<evidence type="ECO:0000313" key="11">
    <source>
        <dbReference type="Proteomes" id="UP001174909"/>
    </source>
</evidence>
<dbReference type="InterPro" id="IPR009100">
    <property type="entry name" value="AcylCoA_DH/oxidase_NM_dom_sf"/>
</dbReference>
<evidence type="ECO:0000256" key="6">
    <source>
        <dbReference type="RuleBase" id="RU362125"/>
    </source>
</evidence>
<comment type="cofactor">
    <cofactor evidence="1 6">
        <name>FAD</name>
        <dbReference type="ChEBI" id="CHEBI:57692"/>
    </cofactor>
</comment>
<keyword evidence="11" id="KW-1185">Reference proteome</keyword>
<evidence type="ECO:0000256" key="4">
    <source>
        <dbReference type="ARBA" id="ARBA00022827"/>
    </source>
</evidence>
<dbReference type="PANTHER" id="PTHR43884:SF20">
    <property type="entry name" value="ACYL-COA DEHYDROGENASE FADE28"/>
    <property type="match status" value="1"/>
</dbReference>
<dbReference type="Pfam" id="PF00441">
    <property type="entry name" value="Acyl-CoA_dh_1"/>
    <property type="match status" value="1"/>
</dbReference>
<dbReference type="Proteomes" id="UP001174909">
    <property type="component" value="Unassembled WGS sequence"/>
</dbReference>
<dbReference type="Gene3D" id="2.40.110.10">
    <property type="entry name" value="Butyryl-CoA Dehydrogenase, subunit A, domain 2"/>
    <property type="match status" value="1"/>
</dbReference>
<proteinExistence type="inferred from homology"/>
<dbReference type="Gene3D" id="1.20.140.10">
    <property type="entry name" value="Butyryl-CoA Dehydrogenase, subunit A, domain 3"/>
    <property type="match status" value="1"/>
</dbReference>
<comment type="caution">
    <text evidence="10">The sequence shown here is derived from an EMBL/GenBank/DDBJ whole genome shotgun (WGS) entry which is preliminary data.</text>
</comment>
<dbReference type="GO" id="GO:0050660">
    <property type="term" value="F:flavin adenine dinucleotide binding"/>
    <property type="evidence" value="ECO:0007669"/>
    <property type="project" value="InterPro"/>
</dbReference>
<dbReference type="GO" id="GO:0003995">
    <property type="term" value="F:acyl-CoA dehydrogenase activity"/>
    <property type="evidence" value="ECO:0007669"/>
    <property type="project" value="TreeGrafter"/>
</dbReference>
<evidence type="ECO:0000256" key="5">
    <source>
        <dbReference type="ARBA" id="ARBA00023002"/>
    </source>
</evidence>
<evidence type="ECO:0000313" key="10">
    <source>
        <dbReference type="EMBL" id="CAI8010476.1"/>
    </source>
</evidence>
<dbReference type="InterPro" id="IPR037069">
    <property type="entry name" value="AcylCoA_DH/ox_N_sf"/>
</dbReference>
<reference evidence="10" key="1">
    <citation type="submission" date="2023-03" db="EMBL/GenBank/DDBJ databases">
        <authorList>
            <person name="Steffen K."/>
            <person name="Cardenas P."/>
        </authorList>
    </citation>
    <scope>NUCLEOTIDE SEQUENCE</scope>
</reference>
<accession>A0AA35RHM3</accession>
<dbReference type="InterPro" id="IPR036250">
    <property type="entry name" value="AcylCo_DH-like_C"/>
</dbReference>
<dbReference type="CDD" id="cd00567">
    <property type="entry name" value="ACAD"/>
    <property type="match status" value="1"/>
</dbReference>
<dbReference type="InterPro" id="IPR046373">
    <property type="entry name" value="Acyl-CoA_Oxase/DH_mid-dom_sf"/>
</dbReference>
<organism evidence="10 11">
    <name type="scientific">Geodia barretti</name>
    <name type="common">Barrett's horny sponge</name>
    <dbReference type="NCBI Taxonomy" id="519541"/>
    <lineage>
        <taxon>Eukaryota</taxon>
        <taxon>Metazoa</taxon>
        <taxon>Porifera</taxon>
        <taxon>Demospongiae</taxon>
        <taxon>Heteroscleromorpha</taxon>
        <taxon>Tetractinellida</taxon>
        <taxon>Astrophorina</taxon>
        <taxon>Geodiidae</taxon>
        <taxon>Geodia</taxon>
    </lineage>
</organism>
<keyword evidence="4 6" id="KW-0274">FAD</keyword>
<keyword evidence="3 6" id="KW-0285">Flavoprotein</keyword>